<gene>
    <name evidence="1" type="ORF">SAMN05216222_1817</name>
</gene>
<dbReference type="RefSeq" id="WP_092273555.1">
    <property type="nucleotide sequence ID" value="NZ_LT629762.1"/>
</dbReference>
<sequence>MAIKPLKLKRYISEDEAAQLLSLLIGEKVSSEDMAGYALEGIIPGYMQFSPVDSETYPDVVFSLADDDRFPEYDKDRGAMQEWLSVIPYPLPYDGWIEDSNGTRWRVLAGRADFGVDEIRPDHYVRVYSPHEICQVAEIMNDPTACPEWPAILHSRGQTWDFYDLYEEELAGKDLPAKTSYVLSPFREFNDYIPTADGRQTLVSTGPIGERNINWQLVVAGLWELLRDDQKKQGAVAAEIGERKWKGARKDDVNHALRIAKQAMETQNQ</sequence>
<accession>A0A1H1TIK9</accession>
<evidence type="ECO:0000313" key="2">
    <source>
        <dbReference type="Proteomes" id="UP000198481"/>
    </source>
</evidence>
<reference evidence="2" key="1">
    <citation type="submission" date="2016-10" db="EMBL/GenBank/DDBJ databases">
        <authorList>
            <person name="Varghese N."/>
            <person name="Submissions S."/>
        </authorList>
    </citation>
    <scope>NUCLEOTIDE SEQUENCE [LARGE SCALE GENOMIC DNA]</scope>
    <source>
        <strain evidence="2">LMG 26867</strain>
    </source>
</reference>
<organism evidence="1 2">
    <name type="scientific">Pseudomonas prosekii</name>
    <dbReference type="NCBI Taxonomy" id="1148509"/>
    <lineage>
        <taxon>Bacteria</taxon>
        <taxon>Pseudomonadati</taxon>
        <taxon>Pseudomonadota</taxon>
        <taxon>Gammaproteobacteria</taxon>
        <taxon>Pseudomonadales</taxon>
        <taxon>Pseudomonadaceae</taxon>
        <taxon>Pseudomonas</taxon>
    </lineage>
</organism>
<dbReference type="STRING" id="1148509.SAMN05216222_1817"/>
<dbReference type="Proteomes" id="UP000198481">
    <property type="component" value="Chromosome I"/>
</dbReference>
<name>A0A1H1TIK9_9PSED</name>
<evidence type="ECO:0000313" key="1">
    <source>
        <dbReference type="EMBL" id="SDS59786.1"/>
    </source>
</evidence>
<protein>
    <submittedName>
        <fullName evidence="1">Uncharacterized protein</fullName>
    </submittedName>
</protein>
<dbReference type="EMBL" id="LT629762">
    <property type="protein sequence ID" value="SDS59786.1"/>
    <property type="molecule type" value="Genomic_DNA"/>
</dbReference>
<dbReference type="AlphaFoldDB" id="A0A1H1TIK9"/>
<proteinExistence type="predicted"/>